<dbReference type="SUPFAM" id="SSF51197">
    <property type="entry name" value="Clavaminate synthase-like"/>
    <property type="match status" value="1"/>
</dbReference>
<keyword evidence="2 3" id="KW-0408">Iron</keyword>
<dbReference type="PANTHER" id="PTHR47990">
    <property type="entry name" value="2-OXOGLUTARATE (2OG) AND FE(II)-DEPENDENT OXYGENASE SUPERFAMILY PROTEIN-RELATED"/>
    <property type="match status" value="1"/>
</dbReference>
<evidence type="ECO:0000256" key="1">
    <source>
        <dbReference type="ARBA" id="ARBA00022723"/>
    </source>
</evidence>
<dbReference type="EMBL" id="SZYD01000005">
    <property type="protein sequence ID" value="KAD6120206.1"/>
    <property type="molecule type" value="Genomic_DNA"/>
</dbReference>
<dbReference type="InterPro" id="IPR044861">
    <property type="entry name" value="IPNS-like_FE2OG_OXY"/>
</dbReference>
<comment type="similarity">
    <text evidence="3">Belongs to the iron/ascorbate-dependent oxidoreductase family.</text>
</comment>
<comment type="caution">
    <text evidence="5">The sequence shown here is derived from an EMBL/GenBank/DDBJ whole genome shotgun (WGS) entry which is preliminary data.</text>
</comment>
<sequence>MFLSSPSPLRTKKTQAIGIPVIDLSLDTAMLSHQIITACQDYGFFKLVNHRVPIQVISKMEEAVHGFFSKPMSEKVQVKANPPSPFGYGCRNIGFNGDVGELEYILLQANSLSTSSDVFNVVANQPTNFSRLIQDVDSDSCFRANHYPGVKPESNQPKPAHRIGFGEHSDPQIFTILRSNDVPGLQISTVDGLWIPVTTDPTDFCVFVGDVLEVLYHA</sequence>
<dbReference type="Pfam" id="PF03171">
    <property type="entry name" value="2OG-FeII_Oxy"/>
    <property type="match status" value="1"/>
</dbReference>
<dbReference type="GO" id="GO:0016705">
    <property type="term" value="F:oxidoreductase activity, acting on paired donors, with incorporation or reduction of molecular oxygen"/>
    <property type="evidence" value="ECO:0007669"/>
    <property type="project" value="UniProtKB-ARBA"/>
</dbReference>
<keyword evidence="1 3" id="KW-0479">Metal-binding</keyword>
<name>A0A5N6PGF5_9ASTR</name>
<dbReference type="GO" id="GO:0046872">
    <property type="term" value="F:metal ion binding"/>
    <property type="evidence" value="ECO:0007669"/>
    <property type="project" value="UniProtKB-KW"/>
</dbReference>
<dbReference type="OrthoDB" id="288590at2759"/>
<dbReference type="InterPro" id="IPR050231">
    <property type="entry name" value="Iron_ascorbate_oxido_reductase"/>
</dbReference>
<evidence type="ECO:0000256" key="3">
    <source>
        <dbReference type="RuleBase" id="RU003682"/>
    </source>
</evidence>
<evidence type="ECO:0000313" key="5">
    <source>
        <dbReference type="EMBL" id="KAD6120206.1"/>
    </source>
</evidence>
<dbReference type="AlphaFoldDB" id="A0A5N6PGF5"/>
<keyword evidence="3" id="KW-0560">Oxidoreductase</keyword>
<feature type="domain" description="Fe2OG dioxygenase" evidence="4">
    <location>
        <begin position="137"/>
        <end position="218"/>
    </location>
</feature>
<protein>
    <recommendedName>
        <fullName evidence="4">Fe2OG dioxygenase domain-containing protein</fullName>
    </recommendedName>
</protein>
<evidence type="ECO:0000256" key="2">
    <source>
        <dbReference type="ARBA" id="ARBA00023004"/>
    </source>
</evidence>
<keyword evidence="6" id="KW-1185">Reference proteome</keyword>
<reference evidence="5 6" key="1">
    <citation type="submission" date="2019-05" db="EMBL/GenBank/DDBJ databases">
        <title>Mikania micrantha, genome provides insights into the molecular mechanism of rapid growth.</title>
        <authorList>
            <person name="Liu B."/>
        </authorList>
    </citation>
    <scope>NUCLEOTIDE SEQUENCE [LARGE SCALE GENOMIC DNA]</scope>
    <source>
        <strain evidence="5">NLD-2019</strain>
        <tissue evidence="5">Leaf</tissue>
    </source>
</reference>
<dbReference type="InterPro" id="IPR027443">
    <property type="entry name" value="IPNS-like_sf"/>
</dbReference>
<dbReference type="Gene3D" id="2.60.120.330">
    <property type="entry name" value="B-lactam Antibiotic, Isopenicillin N Synthase, Chain"/>
    <property type="match status" value="2"/>
</dbReference>
<dbReference type="InterPro" id="IPR026992">
    <property type="entry name" value="DIOX_N"/>
</dbReference>
<organism evidence="5 6">
    <name type="scientific">Mikania micrantha</name>
    <name type="common">bitter vine</name>
    <dbReference type="NCBI Taxonomy" id="192012"/>
    <lineage>
        <taxon>Eukaryota</taxon>
        <taxon>Viridiplantae</taxon>
        <taxon>Streptophyta</taxon>
        <taxon>Embryophyta</taxon>
        <taxon>Tracheophyta</taxon>
        <taxon>Spermatophyta</taxon>
        <taxon>Magnoliopsida</taxon>
        <taxon>eudicotyledons</taxon>
        <taxon>Gunneridae</taxon>
        <taxon>Pentapetalae</taxon>
        <taxon>asterids</taxon>
        <taxon>campanulids</taxon>
        <taxon>Asterales</taxon>
        <taxon>Asteraceae</taxon>
        <taxon>Asteroideae</taxon>
        <taxon>Heliantheae alliance</taxon>
        <taxon>Eupatorieae</taxon>
        <taxon>Mikania</taxon>
    </lineage>
</organism>
<gene>
    <name evidence="5" type="ORF">E3N88_11477</name>
</gene>
<dbReference type="InterPro" id="IPR005123">
    <property type="entry name" value="Oxoglu/Fe-dep_dioxygenase_dom"/>
</dbReference>
<evidence type="ECO:0000313" key="6">
    <source>
        <dbReference type="Proteomes" id="UP000326396"/>
    </source>
</evidence>
<dbReference type="Pfam" id="PF14226">
    <property type="entry name" value="DIOX_N"/>
    <property type="match status" value="1"/>
</dbReference>
<accession>A0A5N6PGF5</accession>
<dbReference type="Proteomes" id="UP000326396">
    <property type="component" value="Linkage Group LG13"/>
</dbReference>
<proteinExistence type="inferred from homology"/>
<evidence type="ECO:0000259" key="4">
    <source>
        <dbReference type="PROSITE" id="PS51471"/>
    </source>
</evidence>
<dbReference type="PROSITE" id="PS51471">
    <property type="entry name" value="FE2OG_OXY"/>
    <property type="match status" value="1"/>
</dbReference>